<reference evidence="2 3" key="1">
    <citation type="submission" date="2021-04" db="EMBL/GenBank/DDBJ databases">
        <title>The genome sequence of type strain Ideonella paludis KCTC 32238.</title>
        <authorList>
            <person name="Liu Y."/>
        </authorList>
    </citation>
    <scope>NUCLEOTIDE SEQUENCE [LARGE SCALE GENOMIC DNA]</scope>
    <source>
        <strain evidence="2 3">KCTC 32238</strain>
    </source>
</reference>
<dbReference type="PIRSF" id="PIRSF033239">
    <property type="entry name" value="ExoD"/>
    <property type="match status" value="1"/>
</dbReference>
<comment type="caution">
    <text evidence="2">The sequence shown here is derived from an EMBL/GenBank/DDBJ whole genome shotgun (WGS) entry which is preliminary data.</text>
</comment>
<keyword evidence="3" id="KW-1185">Reference proteome</keyword>
<evidence type="ECO:0000256" key="1">
    <source>
        <dbReference type="SAM" id="Phobius"/>
    </source>
</evidence>
<name>A0ABS5DZ75_9BURK</name>
<gene>
    <name evidence="2" type="ORF">KAK11_13990</name>
</gene>
<dbReference type="RefSeq" id="WP_210809802.1">
    <property type="nucleotide sequence ID" value="NZ_JAGQDG010000005.1"/>
</dbReference>
<feature type="transmembrane region" description="Helical" evidence="1">
    <location>
        <begin position="173"/>
        <end position="195"/>
    </location>
</feature>
<dbReference type="InterPro" id="IPR010331">
    <property type="entry name" value="ExoD"/>
</dbReference>
<evidence type="ECO:0000313" key="2">
    <source>
        <dbReference type="EMBL" id="MBQ0936448.1"/>
    </source>
</evidence>
<feature type="transmembrane region" description="Helical" evidence="1">
    <location>
        <begin position="41"/>
        <end position="74"/>
    </location>
</feature>
<keyword evidence="1" id="KW-0812">Transmembrane</keyword>
<keyword evidence="1" id="KW-0472">Membrane</keyword>
<protein>
    <submittedName>
        <fullName evidence="2">Exopolysaccharide biosynthesis protein</fullName>
    </submittedName>
</protein>
<dbReference type="EMBL" id="JAGQDG010000005">
    <property type="protein sequence ID" value="MBQ0936448.1"/>
    <property type="molecule type" value="Genomic_DNA"/>
</dbReference>
<evidence type="ECO:0000313" key="3">
    <source>
        <dbReference type="Proteomes" id="UP000672097"/>
    </source>
</evidence>
<dbReference type="Proteomes" id="UP000672097">
    <property type="component" value="Unassembled WGS sequence"/>
</dbReference>
<dbReference type="PANTHER" id="PTHR41795:SF1">
    <property type="entry name" value="EXOPOLYSACCHARIDE SYNTHESIS PROTEIN"/>
    <property type="match status" value="1"/>
</dbReference>
<accession>A0ABS5DZ75</accession>
<sequence length="205" mass="22505">MSSATQDWCARSLAQTLREAAPDATAMSLEELLDLHGQGSVAVLLMVLALCSTIPIAGVGTVLSLFILALAWQWRRDHDQPPPLPAKLAQVNLSPQWSNRCLRLLAWTYEQASRCLRERWGWLHHRLTHTWWSAWIAMMAVLIMLPLPFGNVLPAISLMLLSLGWMFRDGLALLLSGAVGLGAIGFGLTVSHVLISGAQTALSYL</sequence>
<organism evidence="2 3">
    <name type="scientific">Ideonella paludis</name>
    <dbReference type="NCBI Taxonomy" id="1233411"/>
    <lineage>
        <taxon>Bacteria</taxon>
        <taxon>Pseudomonadati</taxon>
        <taxon>Pseudomonadota</taxon>
        <taxon>Betaproteobacteria</taxon>
        <taxon>Burkholderiales</taxon>
        <taxon>Sphaerotilaceae</taxon>
        <taxon>Ideonella</taxon>
    </lineage>
</organism>
<keyword evidence="1" id="KW-1133">Transmembrane helix</keyword>
<proteinExistence type="predicted"/>
<feature type="transmembrane region" description="Helical" evidence="1">
    <location>
        <begin position="132"/>
        <end position="161"/>
    </location>
</feature>
<dbReference type="Pfam" id="PF06055">
    <property type="entry name" value="ExoD"/>
    <property type="match status" value="1"/>
</dbReference>
<dbReference type="PANTHER" id="PTHR41795">
    <property type="entry name" value="EXOPOLYSACCHARIDE SYNTHESIS PROTEIN"/>
    <property type="match status" value="1"/>
</dbReference>